<feature type="chain" id="PRO_5003232252" description="Lipoprotein" evidence="1">
    <location>
        <begin position="23"/>
        <end position="156"/>
    </location>
</feature>
<evidence type="ECO:0000313" key="2">
    <source>
        <dbReference type="EMBL" id="ADV66883.1"/>
    </source>
</evidence>
<gene>
    <name evidence="2" type="ordered locus">Deima_1232</name>
</gene>
<protein>
    <recommendedName>
        <fullName evidence="4">Lipoprotein</fullName>
    </recommendedName>
</protein>
<evidence type="ECO:0008006" key="4">
    <source>
        <dbReference type="Google" id="ProtNLM"/>
    </source>
</evidence>
<accession>E8U744</accession>
<dbReference type="PROSITE" id="PS51257">
    <property type="entry name" value="PROKAR_LIPOPROTEIN"/>
    <property type="match status" value="1"/>
</dbReference>
<sequence length="156" mass="17073" precursor="true">MRLHAPLLLATALLTFSCAPRAPITTSGKVMLTGAGSFDRQADRVERLAPRTRRAVIFTRQPPLPGRAVRVTYETETRSTTWRVDVDGPKFTLASLSDAPLQRVGTWGNAPAYRVVSGPMRGVLAREAAGTFSFVTDGYAQRYEPELHVTGGTTRR</sequence>
<dbReference type="AlphaFoldDB" id="E8U744"/>
<reference evidence="3" key="2">
    <citation type="submission" date="2011-01" db="EMBL/GenBank/DDBJ databases">
        <title>The complete genome of Deinococcus maricopensis DSM 21211.</title>
        <authorList>
            <consortium name="US DOE Joint Genome Institute (JGI-PGF)"/>
            <person name="Lucas S."/>
            <person name="Copeland A."/>
            <person name="Lapidus A."/>
            <person name="Goodwin L."/>
            <person name="Pitluck S."/>
            <person name="Kyrpides N."/>
            <person name="Mavromatis K."/>
            <person name="Pagani I."/>
            <person name="Ivanova N."/>
            <person name="Ovchinnikova G."/>
            <person name="Zeytun A."/>
            <person name="Detter J.C."/>
            <person name="Han C."/>
            <person name="Land M."/>
            <person name="Hauser L."/>
            <person name="Markowitz V."/>
            <person name="Cheng J.-F."/>
            <person name="Hugenholtz P."/>
            <person name="Woyke T."/>
            <person name="Wu D."/>
            <person name="Pukall R."/>
            <person name="Gehrich-Schroeter G."/>
            <person name="Brambilla E."/>
            <person name="Klenk H.-P."/>
            <person name="Eisen J.A."/>
        </authorList>
    </citation>
    <scope>NUCLEOTIDE SEQUENCE [LARGE SCALE GENOMIC DNA]</scope>
    <source>
        <strain evidence="3">DSM 21211 / LMG 22137 / NRRL B-23946 / LB-34</strain>
    </source>
</reference>
<keyword evidence="3" id="KW-1185">Reference proteome</keyword>
<organism evidence="2 3">
    <name type="scientific">Deinococcus maricopensis (strain DSM 21211 / LMG 22137 / NRRL B-23946 / LB-34)</name>
    <dbReference type="NCBI Taxonomy" id="709986"/>
    <lineage>
        <taxon>Bacteria</taxon>
        <taxon>Thermotogati</taxon>
        <taxon>Deinococcota</taxon>
        <taxon>Deinococci</taxon>
        <taxon>Deinococcales</taxon>
        <taxon>Deinococcaceae</taxon>
        <taxon>Deinococcus</taxon>
    </lineage>
</organism>
<evidence type="ECO:0000313" key="3">
    <source>
        <dbReference type="Proteomes" id="UP000008635"/>
    </source>
</evidence>
<dbReference type="EMBL" id="CP002454">
    <property type="protein sequence ID" value="ADV66883.1"/>
    <property type="molecule type" value="Genomic_DNA"/>
</dbReference>
<name>E8U744_DEIML</name>
<proteinExistence type="predicted"/>
<dbReference type="OrthoDB" id="67975at2"/>
<evidence type="ECO:0000256" key="1">
    <source>
        <dbReference type="SAM" id="SignalP"/>
    </source>
</evidence>
<dbReference type="KEGG" id="dmr:Deima_1232"/>
<feature type="signal peptide" evidence="1">
    <location>
        <begin position="1"/>
        <end position="22"/>
    </location>
</feature>
<reference evidence="2 3" key="1">
    <citation type="journal article" date="2011" name="Stand. Genomic Sci.">
        <title>Complete genome sequence of Deinococcus maricopensis type strain (LB-34).</title>
        <authorList>
            <person name="Pukall R."/>
            <person name="Zeytun A."/>
            <person name="Lucas S."/>
            <person name="Lapidus A."/>
            <person name="Hammon N."/>
            <person name="Deshpande S."/>
            <person name="Nolan M."/>
            <person name="Cheng J.F."/>
            <person name="Pitluck S."/>
            <person name="Liolios K."/>
            <person name="Pagani I."/>
            <person name="Mikhailova N."/>
            <person name="Ivanova N."/>
            <person name="Mavromatis K."/>
            <person name="Pati A."/>
            <person name="Tapia R."/>
            <person name="Han C."/>
            <person name="Goodwin L."/>
            <person name="Chen A."/>
            <person name="Palaniappan K."/>
            <person name="Land M."/>
            <person name="Hauser L."/>
            <person name="Chang Y.J."/>
            <person name="Jeffries C.D."/>
            <person name="Brambilla E.M."/>
            <person name="Rohde M."/>
            <person name="Goker M."/>
            <person name="Detter J.C."/>
            <person name="Woyke T."/>
            <person name="Bristow J."/>
            <person name="Eisen J.A."/>
            <person name="Markowitz V."/>
            <person name="Hugenholtz P."/>
            <person name="Kyrpides N.C."/>
            <person name="Klenk H.P."/>
        </authorList>
    </citation>
    <scope>NUCLEOTIDE SEQUENCE [LARGE SCALE GENOMIC DNA]</scope>
    <source>
        <strain evidence="3">DSM 21211 / LMG 22137 / NRRL B-23946 / LB-34</strain>
    </source>
</reference>
<dbReference type="RefSeq" id="WP_013556388.1">
    <property type="nucleotide sequence ID" value="NC_014958.1"/>
</dbReference>
<dbReference type="HOGENOM" id="CLU_139040_0_0_0"/>
<dbReference type="Proteomes" id="UP000008635">
    <property type="component" value="Chromosome"/>
</dbReference>
<keyword evidence="1" id="KW-0732">Signal</keyword>